<dbReference type="EMBL" id="JBBAXC010000005">
    <property type="protein sequence ID" value="MEI5907015.1"/>
    <property type="molecule type" value="Genomic_DNA"/>
</dbReference>
<accession>A0ABU8HCG7</accession>
<protein>
    <submittedName>
        <fullName evidence="1">DUF4272 domain-containing protein</fullName>
    </submittedName>
</protein>
<name>A0ABU8HCG7_9BACI</name>
<gene>
    <name evidence="1" type="ORF">WAK64_08090</name>
</gene>
<proteinExistence type="predicted"/>
<dbReference type="InterPro" id="IPR025368">
    <property type="entry name" value="DUF4272"/>
</dbReference>
<dbReference type="RefSeq" id="WP_336586453.1">
    <property type="nucleotide sequence ID" value="NZ_JBBAXC010000005.1"/>
</dbReference>
<comment type="caution">
    <text evidence="1">The sequence shown here is derived from an EMBL/GenBank/DDBJ whole genome shotgun (WGS) entry which is preliminary data.</text>
</comment>
<keyword evidence="2" id="KW-1185">Reference proteome</keyword>
<sequence length="213" mass="25450">MELNFIQIKEKSEEIIKEYGVTSNPNLPTIEYQGLRRSEDIISRVTVMAGMVYIAFQAPPAVIREWIHEQRLNQYMTEFEKNILEKDRLEVTPSELLKLKWYLESLWALVWVLDINTNFQPHEPVGNDLLNMVPDVKKKQDFTILQTNNLTRNIKEIYEQTDLYYRLHWYCVDSKLKGIKHFRFDEGTIKERRQALEWVISPKVEWEDIDLST</sequence>
<reference evidence="1 2" key="1">
    <citation type="journal article" date="2018" name="J. Microbiol.">
        <title>Bacillus spongiae sp. nov., isolated from sponge of Jeju Island.</title>
        <authorList>
            <person name="Lee G.E."/>
            <person name="Im W.T."/>
            <person name="Park J.S."/>
        </authorList>
    </citation>
    <scope>NUCLEOTIDE SEQUENCE [LARGE SCALE GENOMIC DNA]</scope>
    <source>
        <strain evidence="1 2">135PIL107-10</strain>
    </source>
</reference>
<evidence type="ECO:0000313" key="1">
    <source>
        <dbReference type="EMBL" id="MEI5907015.1"/>
    </source>
</evidence>
<dbReference type="Pfam" id="PF14094">
    <property type="entry name" value="DUF4272"/>
    <property type="match status" value="1"/>
</dbReference>
<organism evidence="1 2">
    <name type="scientific">Bacillus spongiae</name>
    <dbReference type="NCBI Taxonomy" id="2683610"/>
    <lineage>
        <taxon>Bacteria</taxon>
        <taxon>Bacillati</taxon>
        <taxon>Bacillota</taxon>
        <taxon>Bacilli</taxon>
        <taxon>Bacillales</taxon>
        <taxon>Bacillaceae</taxon>
        <taxon>Bacillus</taxon>
    </lineage>
</organism>
<dbReference type="Proteomes" id="UP001312865">
    <property type="component" value="Unassembled WGS sequence"/>
</dbReference>
<evidence type="ECO:0000313" key="2">
    <source>
        <dbReference type="Proteomes" id="UP001312865"/>
    </source>
</evidence>